<sequence>MESKDIQHPKDNGAQVHDTSGSDSEAIKPEYSSHGAHDFQTVPPESDDNANIYSQGGKNFRTLKRWDTIFILFANQIGLGILSLPSTLKTLGIIPGLIALIGIGVLSWYTAYELLQFYRLHPQVVNGVEMTRFVGGSWLEGVAGVMMMIQVIFVAASAIVTLSIALNTISDHATCTVVFIFVAVAACYLLCIPRTTKFVSHLGIPNAVSVLAASILVMISLGIKGPREVTDLDEWDRDIQIVGSPSFRDGLNACLKITFAYAANLSFVGYMAEMVDPIKDFKFCLGFLESSCILLYSAFAIIFYCLGAEYTTSPILGATSVTPARVAYGVVLPAIYSTGLAYGHIGAKYIFVNVMRWTGSLHEVTSNTVKSWATWVLSVTSFWIIVFILSNAIPVFDSILSITSATTISWFTYGFSAVFWFNMNWHCLFRDWKKICLTLLNAFLIAMSLFMNAAGLWASITELLDIFASDDSTIRGVFSCGSNAQF</sequence>
<evidence type="ECO:0000256" key="1">
    <source>
        <dbReference type="ARBA" id="ARBA00004141"/>
    </source>
</evidence>
<feature type="transmembrane region" description="Helical" evidence="7">
    <location>
        <begin position="283"/>
        <end position="306"/>
    </location>
</feature>
<evidence type="ECO:0000313" key="10">
    <source>
        <dbReference type="Proteomes" id="UP000554235"/>
    </source>
</evidence>
<dbReference type="EMBL" id="JAADYS010000299">
    <property type="protein sequence ID" value="KAF4470752.1"/>
    <property type="molecule type" value="Genomic_DNA"/>
</dbReference>
<dbReference type="PANTHER" id="PTHR22950">
    <property type="entry name" value="AMINO ACID TRANSPORTER"/>
    <property type="match status" value="1"/>
</dbReference>
<protein>
    <submittedName>
        <fullName evidence="9">Neutral amino acid permease</fullName>
    </submittedName>
</protein>
<feature type="transmembrane region" description="Helical" evidence="7">
    <location>
        <begin position="68"/>
        <end position="86"/>
    </location>
</feature>
<evidence type="ECO:0000256" key="3">
    <source>
        <dbReference type="ARBA" id="ARBA00022692"/>
    </source>
</evidence>
<comment type="caution">
    <text evidence="9">The sequence shown here is derived from an EMBL/GenBank/DDBJ whole genome shotgun (WGS) entry which is preliminary data.</text>
</comment>
<comment type="subcellular location">
    <subcellularLocation>
        <location evidence="1">Membrane</location>
        <topology evidence="1">Multi-pass membrane protein</topology>
    </subcellularLocation>
</comment>
<keyword evidence="4 7" id="KW-1133">Transmembrane helix</keyword>
<comment type="similarity">
    <text evidence="2">Belongs to the amino acid/polyamine transporter 2 family.</text>
</comment>
<evidence type="ECO:0000256" key="7">
    <source>
        <dbReference type="SAM" id="Phobius"/>
    </source>
</evidence>
<feature type="region of interest" description="Disordered" evidence="6">
    <location>
        <begin position="1"/>
        <end position="51"/>
    </location>
</feature>
<feature type="transmembrane region" description="Helical" evidence="7">
    <location>
        <begin position="372"/>
        <end position="393"/>
    </location>
</feature>
<dbReference type="InterPro" id="IPR013057">
    <property type="entry name" value="AA_transpt_TM"/>
</dbReference>
<evidence type="ECO:0000313" key="9">
    <source>
        <dbReference type="EMBL" id="KAF4470752.1"/>
    </source>
</evidence>
<organism evidence="9 10">
    <name type="scientific">Fusarium albosuccineum</name>
    <dbReference type="NCBI Taxonomy" id="1237068"/>
    <lineage>
        <taxon>Eukaryota</taxon>
        <taxon>Fungi</taxon>
        <taxon>Dikarya</taxon>
        <taxon>Ascomycota</taxon>
        <taxon>Pezizomycotina</taxon>
        <taxon>Sordariomycetes</taxon>
        <taxon>Hypocreomycetidae</taxon>
        <taxon>Hypocreales</taxon>
        <taxon>Nectriaceae</taxon>
        <taxon>Fusarium</taxon>
        <taxon>Fusarium decemcellulare species complex</taxon>
    </lineage>
</organism>
<keyword evidence="10" id="KW-1185">Reference proteome</keyword>
<feature type="domain" description="Amino acid transporter transmembrane" evidence="8">
    <location>
        <begin position="64"/>
        <end position="460"/>
    </location>
</feature>
<feature type="transmembrane region" description="Helical" evidence="7">
    <location>
        <begin position="203"/>
        <end position="223"/>
    </location>
</feature>
<feature type="transmembrane region" description="Helical" evidence="7">
    <location>
        <begin position="172"/>
        <end position="191"/>
    </location>
</feature>
<evidence type="ECO:0000259" key="8">
    <source>
        <dbReference type="Pfam" id="PF01490"/>
    </source>
</evidence>
<dbReference type="GO" id="GO:0015179">
    <property type="term" value="F:L-amino acid transmembrane transporter activity"/>
    <property type="evidence" value="ECO:0007669"/>
    <property type="project" value="TreeGrafter"/>
</dbReference>
<feature type="compositionally biased region" description="Basic and acidic residues" evidence="6">
    <location>
        <begin position="1"/>
        <end position="11"/>
    </location>
</feature>
<dbReference type="Pfam" id="PF01490">
    <property type="entry name" value="Aa_trans"/>
    <property type="match status" value="1"/>
</dbReference>
<feature type="transmembrane region" description="Helical" evidence="7">
    <location>
        <begin position="399"/>
        <end position="423"/>
    </location>
</feature>
<feature type="transmembrane region" description="Helical" evidence="7">
    <location>
        <begin position="250"/>
        <end position="271"/>
    </location>
</feature>
<feature type="transmembrane region" description="Helical" evidence="7">
    <location>
        <begin position="326"/>
        <end position="351"/>
    </location>
</feature>
<dbReference type="Gene3D" id="1.20.1740.10">
    <property type="entry name" value="Amino acid/polyamine transporter I"/>
    <property type="match status" value="1"/>
</dbReference>
<accession>A0A8H4LJX4</accession>
<feature type="transmembrane region" description="Helical" evidence="7">
    <location>
        <begin position="92"/>
        <end position="112"/>
    </location>
</feature>
<feature type="transmembrane region" description="Helical" evidence="7">
    <location>
        <begin position="435"/>
        <end position="460"/>
    </location>
</feature>
<evidence type="ECO:0000256" key="5">
    <source>
        <dbReference type="ARBA" id="ARBA00023136"/>
    </source>
</evidence>
<gene>
    <name evidence="9" type="ORF">FALBO_2353</name>
</gene>
<feature type="transmembrane region" description="Helical" evidence="7">
    <location>
        <begin position="142"/>
        <end position="166"/>
    </location>
</feature>
<dbReference type="PANTHER" id="PTHR22950:SF479">
    <property type="entry name" value="AMINO ACID TRANSPORTER (EUROFUNG)-RELATED"/>
    <property type="match status" value="1"/>
</dbReference>
<evidence type="ECO:0000256" key="2">
    <source>
        <dbReference type="ARBA" id="ARBA00008066"/>
    </source>
</evidence>
<proteinExistence type="inferred from homology"/>
<evidence type="ECO:0000256" key="6">
    <source>
        <dbReference type="SAM" id="MobiDB-lite"/>
    </source>
</evidence>
<dbReference type="AlphaFoldDB" id="A0A8H4LJX4"/>
<name>A0A8H4LJX4_9HYPO</name>
<evidence type="ECO:0000256" key="4">
    <source>
        <dbReference type="ARBA" id="ARBA00022989"/>
    </source>
</evidence>
<dbReference type="GO" id="GO:0016020">
    <property type="term" value="C:membrane"/>
    <property type="evidence" value="ECO:0007669"/>
    <property type="project" value="UniProtKB-SubCell"/>
</dbReference>
<dbReference type="OrthoDB" id="294730at2759"/>
<dbReference type="Proteomes" id="UP000554235">
    <property type="component" value="Unassembled WGS sequence"/>
</dbReference>
<reference evidence="9 10" key="1">
    <citation type="submission" date="2020-01" db="EMBL/GenBank/DDBJ databases">
        <title>Identification and distribution of gene clusters putatively required for synthesis of sphingolipid metabolism inhibitors in phylogenetically diverse species of the filamentous fungus Fusarium.</title>
        <authorList>
            <person name="Kim H.-S."/>
            <person name="Busman M."/>
            <person name="Brown D.W."/>
            <person name="Divon H."/>
            <person name="Uhlig S."/>
            <person name="Proctor R.H."/>
        </authorList>
    </citation>
    <scope>NUCLEOTIDE SEQUENCE [LARGE SCALE GENOMIC DNA]</scope>
    <source>
        <strain evidence="9 10">NRRL 20459</strain>
    </source>
</reference>
<keyword evidence="3 7" id="KW-0812">Transmembrane</keyword>
<keyword evidence="5 7" id="KW-0472">Membrane</keyword>